<name>A0A0K2T9K1_LEPSM</name>
<sequence length="51" mass="5952">MRPHPRDLALIPTSSTQPFRYMSREGMHCLSSKHQDCQGHYCLSVLARHDR</sequence>
<protein>
    <submittedName>
        <fullName evidence="1">Uncharacterized protein</fullName>
    </submittedName>
</protein>
<dbReference type="EMBL" id="HACA01004886">
    <property type="protein sequence ID" value="CDW22247.1"/>
    <property type="molecule type" value="Transcribed_RNA"/>
</dbReference>
<organism evidence="1">
    <name type="scientific">Lepeophtheirus salmonis</name>
    <name type="common">Salmon louse</name>
    <name type="synonym">Caligus salmonis</name>
    <dbReference type="NCBI Taxonomy" id="72036"/>
    <lineage>
        <taxon>Eukaryota</taxon>
        <taxon>Metazoa</taxon>
        <taxon>Ecdysozoa</taxon>
        <taxon>Arthropoda</taxon>
        <taxon>Crustacea</taxon>
        <taxon>Multicrustacea</taxon>
        <taxon>Hexanauplia</taxon>
        <taxon>Copepoda</taxon>
        <taxon>Siphonostomatoida</taxon>
        <taxon>Caligidae</taxon>
        <taxon>Lepeophtheirus</taxon>
    </lineage>
</organism>
<accession>A0A0K2T9K1</accession>
<dbReference type="AlphaFoldDB" id="A0A0K2T9K1"/>
<evidence type="ECO:0000313" key="1">
    <source>
        <dbReference type="EMBL" id="CDW22247.1"/>
    </source>
</evidence>
<proteinExistence type="predicted"/>
<reference evidence="1" key="1">
    <citation type="submission" date="2014-05" db="EMBL/GenBank/DDBJ databases">
        <authorList>
            <person name="Chronopoulou M."/>
        </authorList>
    </citation>
    <scope>NUCLEOTIDE SEQUENCE</scope>
    <source>
        <tissue evidence="1">Whole organism</tissue>
    </source>
</reference>